<dbReference type="RefSeq" id="WP_118399913.1">
    <property type="nucleotide sequence ID" value="NZ_CABJGD010000003.1"/>
</dbReference>
<evidence type="ECO:0000256" key="1">
    <source>
        <dbReference type="SAM" id="MobiDB-lite"/>
    </source>
</evidence>
<accession>A0A413T3Y2</accession>
<dbReference type="InterPro" id="IPR021857">
    <property type="entry name" value="DUF3467"/>
</dbReference>
<gene>
    <name evidence="2" type="ORF">DW921_02070</name>
</gene>
<name>A0A413T3Y2_9BACT</name>
<comment type="caution">
    <text evidence="2">The sequence shown here is derived from an EMBL/GenBank/DDBJ whole genome shotgun (WGS) entry which is preliminary data.</text>
</comment>
<proteinExistence type="predicted"/>
<sequence length="110" mass="12452">MENENKNNQLQIELKEEVAQGTYANLAIITHSTSEFIVDFVRIMPGLPKAGVQSRIVMTPEHAKRLMYALQDNVDKYEQNFGPIRMPEEQQQNAGSKTFVPPLSDFKGEA</sequence>
<dbReference type="Proteomes" id="UP000283855">
    <property type="component" value="Unassembled WGS sequence"/>
</dbReference>
<reference evidence="2 3" key="1">
    <citation type="submission" date="2018-08" db="EMBL/GenBank/DDBJ databases">
        <title>A genome reference for cultivated species of the human gut microbiota.</title>
        <authorList>
            <person name="Zou Y."/>
            <person name="Xue W."/>
            <person name="Luo G."/>
        </authorList>
    </citation>
    <scope>NUCLEOTIDE SEQUENCE [LARGE SCALE GENOMIC DNA]</scope>
    <source>
        <strain evidence="2 3">AM42-38</strain>
    </source>
</reference>
<evidence type="ECO:0000313" key="2">
    <source>
        <dbReference type="EMBL" id="RHA78267.1"/>
    </source>
</evidence>
<organism evidence="2 3">
    <name type="scientific">Phocaeicola coprophilus</name>
    <dbReference type="NCBI Taxonomy" id="387090"/>
    <lineage>
        <taxon>Bacteria</taxon>
        <taxon>Pseudomonadati</taxon>
        <taxon>Bacteroidota</taxon>
        <taxon>Bacteroidia</taxon>
        <taxon>Bacteroidales</taxon>
        <taxon>Bacteroidaceae</taxon>
        <taxon>Phocaeicola</taxon>
    </lineage>
</organism>
<evidence type="ECO:0000313" key="3">
    <source>
        <dbReference type="Proteomes" id="UP000283855"/>
    </source>
</evidence>
<dbReference type="Pfam" id="PF11950">
    <property type="entry name" value="DUF3467"/>
    <property type="match status" value="1"/>
</dbReference>
<dbReference type="AlphaFoldDB" id="A0A413T3Y2"/>
<protein>
    <submittedName>
        <fullName evidence="2">DUF3467 domain-containing protein</fullName>
    </submittedName>
</protein>
<feature type="region of interest" description="Disordered" evidence="1">
    <location>
        <begin position="87"/>
        <end position="110"/>
    </location>
</feature>
<dbReference type="EMBL" id="QSFT01000003">
    <property type="protein sequence ID" value="RHA78267.1"/>
    <property type="molecule type" value="Genomic_DNA"/>
</dbReference>